<dbReference type="Proteomes" id="UP000443582">
    <property type="component" value="Unassembled WGS sequence"/>
</dbReference>
<name>A0ABY0IHW4_9BACT</name>
<evidence type="ECO:0000313" key="2">
    <source>
        <dbReference type="Proteomes" id="UP000443582"/>
    </source>
</evidence>
<organism evidence="1 2">
    <name type="scientific">Halobacteriovorax vibrionivorans</name>
    <dbReference type="NCBI Taxonomy" id="2152716"/>
    <lineage>
        <taxon>Bacteria</taxon>
        <taxon>Pseudomonadati</taxon>
        <taxon>Bdellovibrionota</taxon>
        <taxon>Bacteriovoracia</taxon>
        <taxon>Bacteriovoracales</taxon>
        <taxon>Halobacteriovoraceae</taxon>
        <taxon>Halobacteriovorax</taxon>
    </lineage>
</organism>
<evidence type="ECO:0000313" key="1">
    <source>
        <dbReference type="EMBL" id="RZF22541.1"/>
    </source>
</evidence>
<sequence>MLEKINNRQVDPKHLSSFLRSRNCIDDSSVDNCLSFYDIIYVIQNDTNSESNRFKTEYIDQLEINLTLAYTDRQLCEEQIQEGQRIRPITVGMLCRETKSKSIEVVGLNMDKDLGMTNFENFIFVPPFDEITGQYILSPRDEAISLLSIDNESHRFMGVEATFFSITNKGLVTFGSEERQDYLNNLIDNLSFVIPRIPQPKGSANIICLLLNLENSIEERAFVRDYPTFDNYTEVLFVNSELDLLTGNLSTIDYDGASLEGIYLPLIKRAKGRLN</sequence>
<protein>
    <submittedName>
        <fullName evidence="1">Uncharacterized protein</fullName>
    </submittedName>
</protein>
<keyword evidence="2" id="KW-1185">Reference proteome</keyword>
<reference evidence="2" key="1">
    <citation type="journal article" date="2019" name="Int. J. Syst. Evol. Microbiol.">
        <title>Halobacteriovorax valvorus sp. nov., a novel prokaryotic predator isolated from coastal seawater of China.</title>
        <authorList>
            <person name="Chen M.-X."/>
        </authorList>
    </citation>
    <scope>NUCLEOTIDE SEQUENCE [LARGE SCALE GENOMIC DNA]</scope>
    <source>
        <strain evidence="2">BL9</strain>
    </source>
</reference>
<dbReference type="EMBL" id="QDKL01000001">
    <property type="protein sequence ID" value="RZF22541.1"/>
    <property type="molecule type" value="Genomic_DNA"/>
</dbReference>
<dbReference type="RefSeq" id="WP_114705486.1">
    <property type="nucleotide sequence ID" value="NZ_QDKL01000001.1"/>
</dbReference>
<accession>A0ABY0IHW4</accession>
<proteinExistence type="predicted"/>
<comment type="caution">
    <text evidence="1">The sequence shown here is derived from an EMBL/GenBank/DDBJ whole genome shotgun (WGS) entry which is preliminary data.</text>
</comment>
<gene>
    <name evidence="1" type="ORF">DAY19_01865</name>
</gene>